<dbReference type="AlphaFoldDB" id="A0A835SL59"/>
<sequence>MSHVTTSSDPLSVEVAELLQRTDTMLSVSSAAGRTMSETGRSLAGAGTGPGSVSRGLGRTTSMRSSGGALGGGASAFGVSGGGDALSEAASRMRSSYDVARSKLSLFKKTASFKEPLSVNIPSSQPDAPTPRFSPLSPSRTGGGGGAAGSVALTDPSIERILDRSASMSLPSPHRPGGAASGGGAGRTYNSFAGLQDMVSMVDEMVATAPTSPRPLVGAFSGAGLGRAAGRVGAGVGVGGGGAPSPSIGGGASKGSGVGLSSDGLRSPGLGLRSFSRFGGAGGSASPSPRSPLRKSPVPAASPSARSGSSRRAQLQNLLGKDLAAPYEVVKFKTEVGAQGGRPPSNLAALAGNLEEKFDRVNRKLKNWELVETAASERFNNAMDAALDVLFARVNLAWPSSEGGAGAPTAPATSSAAAAAAAKPSSRAASASKAVRPRSAPRRSSGDADADVRVTVGHGRHHRSGGDRGGGRDRQQAARYHDPDMETPSTTTSSSISSRDHDADDNEEGWAEEEAEASSVSTESGSMSDTAELKDGDRRSGSKQRKAGSRQRQQRGSGSGAKAERRRARGAGGGAGGVRNPRAQANAQQYQPHPQQQQHLFASAHSGGTQPMYATTGNGYPHYPHHQGGMWPGAVGSPQFAYPYGGGSGGGGGSHSYPLPGSPPPPVGMGAGLHLQPPTSPRPPVGSLPLGMFGGGPLLTHMLGSPAQVPPPSGPAATAVTGPQQAQWHSTLSVPSDAAHLAPGVPAAYSHPQGVTGWPTQPQTLSSPPHFAAGAGGQAQSSPLPWGHPSPAMQVQAHVSSPWAAVPTAPHYVPASYATQLAATLVQPPQQQQQQLGPSLGAVSALGTMSFYAYPGHTAAPLGAPPSPHAYGAPGHYSATAQQRPHLQPAAASHLLSPGAWPITAQTPATPTDTYAYHVSPQSPTSHKPLASGPAFAPDQRMSYAQHLMYAYGR</sequence>
<feature type="compositionally biased region" description="Acidic residues" evidence="1">
    <location>
        <begin position="503"/>
        <end position="516"/>
    </location>
</feature>
<name>A0A835SL59_9CHLO</name>
<feature type="region of interest" description="Disordered" evidence="1">
    <location>
        <begin position="416"/>
        <end position="598"/>
    </location>
</feature>
<feature type="compositionally biased region" description="Low complexity" evidence="1">
    <location>
        <begin position="487"/>
        <end position="497"/>
    </location>
</feature>
<feature type="compositionally biased region" description="Low complexity" evidence="1">
    <location>
        <begin position="294"/>
        <end position="313"/>
    </location>
</feature>
<accession>A0A835SL59</accession>
<feature type="region of interest" description="Disordered" evidence="1">
    <location>
        <begin position="271"/>
        <end position="314"/>
    </location>
</feature>
<keyword evidence="3" id="KW-1185">Reference proteome</keyword>
<reference evidence="2" key="1">
    <citation type="journal article" date="2020" name="bioRxiv">
        <title>Comparative genomics of Chlamydomonas.</title>
        <authorList>
            <person name="Craig R.J."/>
            <person name="Hasan A.R."/>
            <person name="Ness R.W."/>
            <person name="Keightley P.D."/>
        </authorList>
    </citation>
    <scope>NUCLEOTIDE SEQUENCE</scope>
    <source>
        <strain evidence="2">CCAP 11/173</strain>
    </source>
</reference>
<gene>
    <name evidence="2" type="ORF">HYH02_014668</name>
</gene>
<dbReference type="Proteomes" id="UP000613740">
    <property type="component" value="Unassembled WGS sequence"/>
</dbReference>
<evidence type="ECO:0000313" key="2">
    <source>
        <dbReference type="EMBL" id="KAG2427022.1"/>
    </source>
</evidence>
<dbReference type="OrthoDB" id="549487at2759"/>
<organism evidence="2 3">
    <name type="scientific">Chlamydomonas schloesseri</name>
    <dbReference type="NCBI Taxonomy" id="2026947"/>
    <lineage>
        <taxon>Eukaryota</taxon>
        <taxon>Viridiplantae</taxon>
        <taxon>Chlorophyta</taxon>
        <taxon>core chlorophytes</taxon>
        <taxon>Chlorophyceae</taxon>
        <taxon>CS clade</taxon>
        <taxon>Chlamydomonadales</taxon>
        <taxon>Chlamydomonadaceae</taxon>
        <taxon>Chlamydomonas</taxon>
    </lineage>
</organism>
<proteinExistence type="predicted"/>
<evidence type="ECO:0000313" key="3">
    <source>
        <dbReference type="Proteomes" id="UP000613740"/>
    </source>
</evidence>
<evidence type="ECO:0000256" key="1">
    <source>
        <dbReference type="SAM" id="MobiDB-lite"/>
    </source>
</evidence>
<feature type="compositionally biased region" description="Basic and acidic residues" evidence="1">
    <location>
        <begin position="464"/>
        <end position="484"/>
    </location>
</feature>
<feature type="region of interest" description="Disordered" evidence="1">
    <location>
        <begin position="706"/>
        <end position="790"/>
    </location>
</feature>
<dbReference type="EMBL" id="JAEHOD010000103">
    <property type="protein sequence ID" value="KAG2427022.1"/>
    <property type="molecule type" value="Genomic_DNA"/>
</dbReference>
<feature type="compositionally biased region" description="Basic residues" evidence="1">
    <location>
        <begin position="541"/>
        <end position="553"/>
    </location>
</feature>
<comment type="caution">
    <text evidence="2">The sequence shown here is derived from an EMBL/GenBank/DDBJ whole genome shotgun (WGS) entry which is preliminary data.</text>
</comment>
<feature type="region of interest" description="Disordered" evidence="1">
    <location>
        <begin position="165"/>
        <end position="185"/>
    </location>
</feature>
<feature type="compositionally biased region" description="Low complexity" evidence="1">
    <location>
        <begin position="271"/>
        <end position="288"/>
    </location>
</feature>
<feature type="compositionally biased region" description="Basic and acidic residues" evidence="1">
    <location>
        <begin position="531"/>
        <end position="540"/>
    </location>
</feature>
<feature type="compositionally biased region" description="Low complexity" evidence="1">
    <location>
        <begin position="583"/>
        <end position="598"/>
    </location>
</feature>
<feature type="compositionally biased region" description="Low complexity" evidence="1">
    <location>
        <begin position="517"/>
        <end position="529"/>
    </location>
</feature>
<feature type="region of interest" description="Disordered" evidence="1">
    <location>
        <begin position="117"/>
        <end position="153"/>
    </location>
</feature>
<feature type="compositionally biased region" description="Low complexity" evidence="1">
    <location>
        <begin position="416"/>
        <end position="434"/>
    </location>
</feature>
<feature type="region of interest" description="Disordered" evidence="1">
    <location>
        <begin position="32"/>
        <end position="68"/>
    </location>
</feature>
<protein>
    <submittedName>
        <fullName evidence="2">Uncharacterized protein</fullName>
    </submittedName>
</protein>
<feature type="compositionally biased region" description="Polar residues" evidence="1">
    <location>
        <begin position="758"/>
        <end position="767"/>
    </location>
</feature>
<feature type="compositionally biased region" description="Polar residues" evidence="1">
    <location>
        <begin position="721"/>
        <end position="734"/>
    </location>
</feature>